<reference evidence="1" key="1">
    <citation type="submission" date="2022-09" db="EMBL/GenBank/DDBJ databases">
        <authorList>
            <person name="Yuan C."/>
            <person name="Ke Z."/>
        </authorList>
    </citation>
    <scope>NUCLEOTIDE SEQUENCE</scope>
    <source>
        <strain evidence="1">LB-8</strain>
    </source>
</reference>
<organism evidence="1 2">
    <name type="scientific">Paraflavisolibacter caeni</name>
    <dbReference type="NCBI Taxonomy" id="2982496"/>
    <lineage>
        <taxon>Bacteria</taxon>
        <taxon>Pseudomonadati</taxon>
        <taxon>Bacteroidota</taxon>
        <taxon>Chitinophagia</taxon>
        <taxon>Chitinophagales</taxon>
        <taxon>Chitinophagaceae</taxon>
        <taxon>Paraflavisolibacter</taxon>
    </lineage>
</organism>
<evidence type="ECO:0000313" key="2">
    <source>
        <dbReference type="Proteomes" id="UP001155483"/>
    </source>
</evidence>
<name>A0A9X2XPR4_9BACT</name>
<protein>
    <submittedName>
        <fullName evidence="1">Uncharacterized protein</fullName>
    </submittedName>
</protein>
<proteinExistence type="predicted"/>
<gene>
    <name evidence="1" type="ORF">OCK74_20905</name>
</gene>
<comment type="caution">
    <text evidence="1">The sequence shown here is derived from an EMBL/GenBank/DDBJ whole genome shotgun (WGS) entry which is preliminary data.</text>
</comment>
<dbReference type="RefSeq" id="WP_279299033.1">
    <property type="nucleotide sequence ID" value="NZ_JAOTIF010000022.1"/>
</dbReference>
<sequence>MDFSRPDLIDRDALLFSEYVWSTIHGDKPFPKQYFGAHGKGLKALGLKIDPRFKDEDD</sequence>
<dbReference type="EMBL" id="JAOTIF010000022">
    <property type="protein sequence ID" value="MCU7551594.1"/>
    <property type="molecule type" value="Genomic_DNA"/>
</dbReference>
<evidence type="ECO:0000313" key="1">
    <source>
        <dbReference type="EMBL" id="MCU7551594.1"/>
    </source>
</evidence>
<keyword evidence="2" id="KW-1185">Reference proteome</keyword>
<reference evidence="1" key="2">
    <citation type="submission" date="2023-04" db="EMBL/GenBank/DDBJ databases">
        <title>Paracnuella aquatica gen. nov., sp. nov., a member of the family Chitinophagaceae isolated from a hot spring.</title>
        <authorList>
            <person name="Wang C."/>
        </authorList>
    </citation>
    <scope>NUCLEOTIDE SEQUENCE</scope>
    <source>
        <strain evidence="1">LB-8</strain>
    </source>
</reference>
<dbReference type="AlphaFoldDB" id="A0A9X2XPR4"/>
<dbReference type="Proteomes" id="UP001155483">
    <property type="component" value="Unassembled WGS sequence"/>
</dbReference>
<accession>A0A9X2XPR4</accession>